<protein>
    <submittedName>
        <fullName evidence="1">Uncharacterized protein</fullName>
    </submittedName>
</protein>
<organism evidence="1 2">
    <name type="scientific">Jiella flava</name>
    <dbReference type="NCBI Taxonomy" id="2816857"/>
    <lineage>
        <taxon>Bacteria</taxon>
        <taxon>Pseudomonadati</taxon>
        <taxon>Pseudomonadota</taxon>
        <taxon>Alphaproteobacteria</taxon>
        <taxon>Hyphomicrobiales</taxon>
        <taxon>Aurantimonadaceae</taxon>
        <taxon>Jiella</taxon>
    </lineage>
</organism>
<dbReference type="AlphaFoldDB" id="A0A939FUP4"/>
<gene>
    <name evidence="1" type="ORF">J1C48_01125</name>
</gene>
<comment type="caution">
    <text evidence="1">The sequence shown here is derived from an EMBL/GenBank/DDBJ whole genome shotgun (WGS) entry which is preliminary data.</text>
</comment>
<reference evidence="1" key="1">
    <citation type="submission" date="2021-03" db="EMBL/GenBank/DDBJ databases">
        <title>Whole genome sequence of Jiella sp. CQZ9-1.</title>
        <authorList>
            <person name="Tuo L."/>
        </authorList>
    </citation>
    <scope>NUCLEOTIDE SEQUENCE</scope>
    <source>
        <strain evidence="1">CQZ9-1</strain>
    </source>
</reference>
<sequence>MTVAITGSLPTAPFEAAAVTIAADLDTRCGRHPATPRDARRILGVPAA</sequence>
<proteinExistence type="predicted"/>
<evidence type="ECO:0000313" key="1">
    <source>
        <dbReference type="EMBL" id="MBO0661164.1"/>
    </source>
</evidence>
<keyword evidence="2" id="KW-1185">Reference proteome</keyword>
<dbReference type="RefSeq" id="WP_207255810.1">
    <property type="nucleotide sequence ID" value="NZ_JAFMPP010000001.1"/>
</dbReference>
<name>A0A939FUP4_9HYPH</name>
<dbReference type="Proteomes" id="UP000664122">
    <property type="component" value="Unassembled WGS sequence"/>
</dbReference>
<dbReference type="EMBL" id="JAFMPP010000001">
    <property type="protein sequence ID" value="MBO0661164.1"/>
    <property type="molecule type" value="Genomic_DNA"/>
</dbReference>
<evidence type="ECO:0000313" key="2">
    <source>
        <dbReference type="Proteomes" id="UP000664122"/>
    </source>
</evidence>
<accession>A0A939FUP4</accession>